<organism evidence="2 3">
    <name type="scientific">Aspergillus cavernicola</name>
    <dbReference type="NCBI Taxonomy" id="176166"/>
    <lineage>
        <taxon>Eukaryota</taxon>
        <taxon>Fungi</taxon>
        <taxon>Dikarya</taxon>
        <taxon>Ascomycota</taxon>
        <taxon>Pezizomycotina</taxon>
        <taxon>Eurotiomycetes</taxon>
        <taxon>Eurotiomycetidae</taxon>
        <taxon>Eurotiales</taxon>
        <taxon>Aspergillaceae</taxon>
        <taxon>Aspergillus</taxon>
        <taxon>Aspergillus subgen. Nidulantes</taxon>
    </lineage>
</organism>
<proteinExistence type="predicted"/>
<comment type="caution">
    <text evidence="2">The sequence shown here is derived from an EMBL/GenBank/DDBJ whole genome shotgun (WGS) entry which is preliminary data.</text>
</comment>
<reference evidence="2 3" key="1">
    <citation type="submission" date="2024-07" db="EMBL/GenBank/DDBJ databases">
        <title>Section-level genome sequencing and comparative genomics of Aspergillus sections Usti and Cavernicolus.</title>
        <authorList>
            <consortium name="Lawrence Berkeley National Laboratory"/>
            <person name="Nybo J.L."/>
            <person name="Vesth T.C."/>
            <person name="Theobald S."/>
            <person name="Frisvad J.C."/>
            <person name="Larsen T.O."/>
            <person name="Kjaerboelling I."/>
            <person name="Rothschild-Mancinelli K."/>
            <person name="Lyhne E.K."/>
            <person name="Kogle M.E."/>
            <person name="Barry K."/>
            <person name="Clum A."/>
            <person name="Na H."/>
            <person name="Ledsgaard L."/>
            <person name="Lin J."/>
            <person name="Lipzen A."/>
            <person name="Kuo A."/>
            <person name="Riley R."/>
            <person name="Mondo S."/>
            <person name="LaButti K."/>
            <person name="Haridas S."/>
            <person name="Pangalinan J."/>
            <person name="Salamov A.A."/>
            <person name="Simmons B.A."/>
            <person name="Magnuson J.K."/>
            <person name="Chen J."/>
            <person name="Drula E."/>
            <person name="Henrissat B."/>
            <person name="Wiebenga A."/>
            <person name="Lubbers R.J."/>
            <person name="Gomes A.C."/>
            <person name="Makela M.R."/>
            <person name="Stajich J."/>
            <person name="Grigoriev I.V."/>
            <person name="Mortensen U.H."/>
            <person name="De vries R.P."/>
            <person name="Baker S.E."/>
            <person name="Andersen M.R."/>
        </authorList>
    </citation>
    <scope>NUCLEOTIDE SEQUENCE [LARGE SCALE GENOMIC DNA]</scope>
    <source>
        <strain evidence="2 3">CBS 600.67</strain>
    </source>
</reference>
<evidence type="ECO:0000313" key="3">
    <source>
        <dbReference type="Proteomes" id="UP001610335"/>
    </source>
</evidence>
<dbReference type="EMBL" id="JBFXLS010000057">
    <property type="protein sequence ID" value="KAL2822674.1"/>
    <property type="molecule type" value="Genomic_DNA"/>
</dbReference>
<name>A0ABR4I5V8_9EURO</name>
<feature type="region of interest" description="Disordered" evidence="1">
    <location>
        <begin position="492"/>
        <end position="521"/>
    </location>
</feature>
<feature type="region of interest" description="Disordered" evidence="1">
    <location>
        <begin position="592"/>
        <end position="619"/>
    </location>
</feature>
<gene>
    <name evidence="2" type="ORF">BDW59DRAFT_173765</name>
</gene>
<keyword evidence="3" id="KW-1185">Reference proteome</keyword>
<accession>A0ABR4I5V8</accession>
<protein>
    <submittedName>
        <fullName evidence="2">Uncharacterized protein</fullName>
    </submittedName>
</protein>
<evidence type="ECO:0000313" key="2">
    <source>
        <dbReference type="EMBL" id="KAL2822674.1"/>
    </source>
</evidence>
<dbReference type="Proteomes" id="UP001610335">
    <property type="component" value="Unassembled WGS sequence"/>
</dbReference>
<evidence type="ECO:0000256" key="1">
    <source>
        <dbReference type="SAM" id="MobiDB-lite"/>
    </source>
</evidence>
<feature type="compositionally biased region" description="Polar residues" evidence="1">
    <location>
        <begin position="594"/>
        <end position="604"/>
    </location>
</feature>
<sequence length="796" mass="88721">MTTRTGSSEAKPYRKVIMDHGGGDKKLERESVSPAVLESLIANGDKTELWTEPMGVYVGQCVNPWRRIIRQHGQEVLQGSRSTLHHYILWMGNGARSTTFIRLWAFPQGTNKDDPWYQMCTSILEAIVCKGFKAHHGILDPTDRPTTKTHGLGLNIMTPLVQGGSLCELLRNEANAGTLHSPDQQIKYWSSFRNAQKRSPAATRLIFQRDFNVILKTALGTRHDQYGSFREWFQQPIQPRTNDSIPGVSFTGSLDASIAFILDFAATSAWAGGGPSSTNNNIPATLPPALQGCNFTTENCLTWTHDFKSFRELGGASINQLVPGEQLLRNHEAMLRASQAKIIFLCGPRCEAIIKALVGNHVSCHMLKLQGSNLMMYLEHGPESAGYPWSTSAGNAAKLSEAIRFAVNIIGLGKIRPYFVESSTVVTYILRQAKVEQEGGERIISANLNDGVRMWLARKGISETQDLQQIEQPGGSLARGLLMVLHALPRRNPTRAKQRPRMPAEADLARSKKKSRTDQVPFDPSAFEKVKRLVAERVEEREARFLLSHSDLPALEDPGAPLNSREVLSRFVFQLDDVDPQPTDDTDHELVAEEQSSPVPFQSQEDSDQFGPSPEPVADELPSQVYAQVEEASAEAATKASIGDSEAAVELDKLFETEYRYTVNPQRTSLKELSICNCLIVFCAGLDVGDGNVWIKIVLFPPSQRHPYCYATEATNDDPASRLAIRVRFHDSMGTEVMYYERKPGVKMMYRANAFVDILEQKSNEEIARTPRRFLKFKNEARLSPALEPFRGGKYT</sequence>